<dbReference type="InterPro" id="IPR037066">
    <property type="entry name" value="Plug_dom_sf"/>
</dbReference>
<dbReference type="AlphaFoldDB" id="A0A972VVS5"/>
<feature type="domain" description="TonB-dependent receptor plug" evidence="8">
    <location>
        <begin position="48"/>
        <end position="161"/>
    </location>
</feature>
<dbReference type="SUPFAM" id="SSF56935">
    <property type="entry name" value="Porins"/>
    <property type="match status" value="1"/>
</dbReference>
<keyword evidence="2 4" id="KW-0472">Membrane</keyword>
<dbReference type="Proteomes" id="UP000754644">
    <property type="component" value="Unassembled WGS sequence"/>
</dbReference>
<dbReference type="Pfam" id="PF07715">
    <property type="entry name" value="Plug"/>
    <property type="match status" value="1"/>
</dbReference>
<dbReference type="PANTHER" id="PTHR47234">
    <property type="match status" value="1"/>
</dbReference>
<dbReference type="EMBL" id="JABMOJ010000085">
    <property type="protein sequence ID" value="NQV64209.1"/>
    <property type="molecule type" value="Genomic_DNA"/>
</dbReference>
<comment type="caution">
    <text evidence="9">The sequence shown here is derived from an EMBL/GenBank/DDBJ whole genome shotgun (WGS) entry which is preliminary data.</text>
</comment>
<name>A0A972VVS5_9GAMM</name>
<keyword evidence="4" id="KW-0798">TonB box</keyword>
<proteinExistence type="inferred from homology"/>
<evidence type="ECO:0000256" key="5">
    <source>
        <dbReference type="SAM" id="MobiDB-lite"/>
    </source>
</evidence>
<feature type="chain" id="PRO_5037547415" evidence="6">
    <location>
        <begin position="27"/>
        <end position="709"/>
    </location>
</feature>
<evidence type="ECO:0000256" key="4">
    <source>
        <dbReference type="RuleBase" id="RU003357"/>
    </source>
</evidence>
<dbReference type="InterPro" id="IPR000531">
    <property type="entry name" value="Beta-barrel_TonB"/>
</dbReference>
<keyword evidence="9" id="KW-0675">Receptor</keyword>
<feature type="region of interest" description="Disordered" evidence="5">
    <location>
        <begin position="687"/>
        <end position="709"/>
    </location>
</feature>
<dbReference type="InterPro" id="IPR012910">
    <property type="entry name" value="Plug_dom"/>
</dbReference>
<dbReference type="InterPro" id="IPR036942">
    <property type="entry name" value="Beta-barrel_TonB_sf"/>
</dbReference>
<evidence type="ECO:0000256" key="2">
    <source>
        <dbReference type="ARBA" id="ARBA00023136"/>
    </source>
</evidence>
<accession>A0A972VVS5</accession>
<sequence length="709" mass="76594">MRRFRLKALSAGIAAAAIGVSAPAWSEDERIEEVVVTGSYIKRSSFEGTKPIQVIDRESIKRSGAAQPVDVLKELTANSGSQFYNETNNRAGTGMFNIRNLGLGSTLALVNGKRAGVAPVADDTGTDFLDINQFPLSMIERIEVLTDGASALYGSQAVAGVANIITRKGFEGFELSGGVSDSIIDQKDLSLASGAQFGNGGFNFYATYYDQGDAYRSDFDWLNYRLNPTDATSRFLAGVGSPGTYRRATLNTAGEAVRVSGAKALPDPDCEAAGGVLRSPTDSTCRYQFVDQVSVISAEERVQAFTEFDWEFSDKLRYYAEASYSNNMITRAQGGATFNTGSAGGGLSIGADHPFNFYVADPDNATNAIYIGPENWDEAVHGPQSVALYAAARPLGREVANSDITQFIKREMQYVRILNGLEYDLSDSWSLNASYGWAKSTRTTNEPHNYRADVFNDLVKSGEWNPFGTRLSNPTLVSPRDGTSEAGNSDITLKKFDEISSSNARVLERIIDAVAVGDLFDFGGNTVQGAFGYQHRDVDVEVYSDSLSAAGEANEASLAGTVIGGQSVWAFFGEVMIPVGDDLEIQLAVRREDYGGTIGSTTDPKVALEWQPLDWLGFRGSWGTSFQAPTVRQTASASSSGFIDDPASVVSGRFAVRVHDPLREPGHDRQPGVARRIDGVERAPFARGPMRRQGLRSGPAQDGDLHRRF</sequence>
<evidence type="ECO:0000256" key="1">
    <source>
        <dbReference type="ARBA" id="ARBA00004442"/>
    </source>
</evidence>
<organism evidence="9 10">
    <name type="scientific">SAR86 cluster bacterium</name>
    <dbReference type="NCBI Taxonomy" id="2030880"/>
    <lineage>
        <taxon>Bacteria</taxon>
        <taxon>Pseudomonadati</taxon>
        <taxon>Pseudomonadota</taxon>
        <taxon>Gammaproteobacteria</taxon>
        <taxon>SAR86 cluster</taxon>
    </lineage>
</organism>
<feature type="domain" description="TonB-dependent receptor-like beta-barrel" evidence="7">
    <location>
        <begin position="416"/>
        <end position="637"/>
    </location>
</feature>
<keyword evidence="6" id="KW-0732">Signal</keyword>
<keyword evidence="3" id="KW-0998">Cell outer membrane</keyword>
<dbReference type="PANTHER" id="PTHR47234:SF2">
    <property type="entry name" value="TONB-DEPENDENT RECEPTOR"/>
    <property type="match status" value="1"/>
</dbReference>
<dbReference type="Pfam" id="PF00593">
    <property type="entry name" value="TonB_dep_Rec_b-barrel"/>
    <property type="match status" value="1"/>
</dbReference>
<dbReference type="GO" id="GO:0009279">
    <property type="term" value="C:cell outer membrane"/>
    <property type="evidence" value="ECO:0007669"/>
    <property type="project" value="UniProtKB-SubCell"/>
</dbReference>
<feature type="signal peptide" evidence="6">
    <location>
        <begin position="1"/>
        <end position="26"/>
    </location>
</feature>
<evidence type="ECO:0000259" key="8">
    <source>
        <dbReference type="Pfam" id="PF07715"/>
    </source>
</evidence>
<gene>
    <name evidence="9" type="ORF">HQ497_02490</name>
</gene>
<evidence type="ECO:0000313" key="9">
    <source>
        <dbReference type="EMBL" id="NQV64209.1"/>
    </source>
</evidence>
<feature type="non-terminal residue" evidence="9">
    <location>
        <position position="709"/>
    </location>
</feature>
<evidence type="ECO:0000313" key="10">
    <source>
        <dbReference type="Proteomes" id="UP000754644"/>
    </source>
</evidence>
<evidence type="ECO:0000259" key="7">
    <source>
        <dbReference type="Pfam" id="PF00593"/>
    </source>
</evidence>
<reference evidence="9" key="1">
    <citation type="submission" date="2020-05" db="EMBL/GenBank/DDBJ databases">
        <title>Sulfur intermediates as new biogeochemical hubs in an aquatic model microbial ecosystem.</title>
        <authorList>
            <person name="Vigneron A."/>
        </authorList>
    </citation>
    <scope>NUCLEOTIDE SEQUENCE</scope>
    <source>
        <strain evidence="9">Bin.250</strain>
    </source>
</reference>
<evidence type="ECO:0000256" key="6">
    <source>
        <dbReference type="SAM" id="SignalP"/>
    </source>
</evidence>
<protein>
    <submittedName>
        <fullName evidence="9">TonB-dependent receptor</fullName>
    </submittedName>
</protein>
<dbReference type="Gene3D" id="2.40.170.20">
    <property type="entry name" value="TonB-dependent receptor, beta-barrel domain"/>
    <property type="match status" value="1"/>
</dbReference>
<comment type="subcellular location">
    <subcellularLocation>
        <location evidence="1 4">Cell outer membrane</location>
    </subcellularLocation>
</comment>
<evidence type="ECO:0000256" key="3">
    <source>
        <dbReference type="ARBA" id="ARBA00023237"/>
    </source>
</evidence>
<dbReference type="Gene3D" id="2.170.130.10">
    <property type="entry name" value="TonB-dependent receptor, plug domain"/>
    <property type="match status" value="1"/>
</dbReference>
<comment type="similarity">
    <text evidence="4">Belongs to the TonB-dependent receptor family.</text>
</comment>